<organism evidence="2 3">
    <name type="scientific">Gnathostoma spinigerum</name>
    <dbReference type="NCBI Taxonomy" id="75299"/>
    <lineage>
        <taxon>Eukaryota</taxon>
        <taxon>Metazoa</taxon>
        <taxon>Ecdysozoa</taxon>
        <taxon>Nematoda</taxon>
        <taxon>Chromadorea</taxon>
        <taxon>Rhabditida</taxon>
        <taxon>Spirurina</taxon>
        <taxon>Gnathostomatomorpha</taxon>
        <taxon>Gnathostomatoidea</taxon>
        <taxon>Gnathostomatidae</taxon>
        <taxon>Gnathostoma</taxon>
    </lineage>
</organism>
<comment type="caution">
    <text evidence="2">The sequence shown here is derived from an EMBL/GenBank/DDBJ whole genome shotgun (WGS) entry which is preliminary data.</text>
</comment>
<dbReference type="EMBL" id="JBGFUD010016582">
    <property type="protein sequence ID" value="MFH4984313.1"/>
    <property type="molecule type" value="Genomic_DNA"/>
</dbReference>
<proteinExistence type="predicted"/>
<name>A0ABD6F2U1_9BILA</name>
<evidence type="ECO:0000256" key="1">
    <source>
        <dbReference type="SAM" id="MobiDB-lite"/>
    </source>
</evidence>
<sequence>MRNGGIDTFHVVQHWYPLDTASIHRRLSSLRSFGTQRQVQQLSRRDSGLPGLSLNRKKCGRGVSNVKRKHDKMNYGPSLSLDYPISDVYHNKLRKKVAASMKDEV</sequence>
<dbReference type="AlphaFoldDB" id="A0ABD6F2U1"/>
<reference evidence="2 3" key="1">
    <citation type="submission" date="2024-08" db="EMBL/GenBank/DDBJ databases">
        <title>Gnathostoma spinigerum genome.</title>
        <authorList>
            <person name="Gonzalez-Bertolin B."/>
            <person name="Monzon S."/>
            <person name="Zaballos A."/>
            <person name="Jimenez P."/>
            <person name="Dekumyoy P."/>
            <person name="Varona S."/>
            <person name="Cuesta I."/>
            <person name="Sumanam S."/>
            <person name="Adisakwattana P."/>
            <person name="Gasser R.B."/>
            <person name="Hernandez-Gonzalez A."/>
            <person name="Young N.D."/>
            <person name="Perteguer M.J."/>
        </authorList>
    </citation>
    <scope>NUCLEOTIDE SEQUENCE [LARGE SCALE GENOMIC DNA]</scope>
    <source>
        <strain evidence="2">AL3</strain>
        <tissue evidence="2">Liver</tissue>
    </source>
</reference>
<gene>
    <name evidence="2" type="ORF">AB6A40_011022</name>
</gene>
<accession>A0ABD6F2U1</accession>
<feature type="region of interest" description="Disordered" evidence="1">
    <location>
        <begin position="34"/>
        <end position="58"/>
    </location>
</feature>
<protein>
    <submittedName>
        <fullName evidence="2">Uncharacterized protein</fullName>
    </submittedName>
</protein>
<evidence type="ECO:0000313" key="2">
    <source>
        <dbReference type="EMBL" id="MFH4984313.1"/>
    </source>
</evidence>
<dbReference type="Proteomes" id="UP001608902">
    <property type="component" value="Unassembled WGS sequence"/>
</dbReference>
<evidence type="ECO:0000313" key="3">
    <source>
        <dbReference type="Proteomes" id="UP001608902"/>
    </source>
</evidence>
<keyword evidence="3" id="KW-1185">Reference proteome</keyword>